<dbReference type="HOGENOM" id="CLU_3294973_0_0_6"/>
<dbReference type="EMBL" id="ABXV02000040">
    <property type="protein sequence ID" value="EFB71358.1"/>
    <property type="molecule type" value="Genomic_DNA"/>
</dbReference>
<evidence type="ECO:0000313" key="2">
    <source>
        <dbReference type="Proteomes" id="UP000005512"/>
    </source>
</evidence>
<protein>
    <submittedName>
        <fullName evidence="1">Uncharacterized protein</fullName>
    </submittedName>
</protein>
<dbReference type="STRING" id="500637.PROVRUST_07542"/>
<evidence type="ECO:0000313" key="1">
    <source>
        <dbReference type="EMBL" id="EFB71358.1"/>
    </source>
</evidence>
<name>D1P5N4_9GAMM</name>
<dbReference type="Proteomes" id="UP000005512">
    <property type="component" value="Unassembled WGS sequence"/>
</dbReference>
<accession>D1P5N4</accession>
<organism evidence="1 2">
    <name type="scientific">Providencia rustigianii DSM 4541</name>
    <dbReference type="NCBI Taxonomy" id="500637"/>
    <lineage>
        <taxon>Bacteria</taxon>
        <taxon>Pseudomonadati</taxon>
        <taxon>Pseudomonadota</taxon>
        <taxon>Gammaproteobacteria</taxon>
        <taxon>Enterobacterales</taxon>
        <taxon>Morganellaceae</taxon>
        <taxon>Providencia</taxon>
    </lineage>
</organism>
<dbReference type="AlphaFoldDB" id="D1P5N4"/>
<keyword evidence="2" id="KW-1185">Reference proteome</keyword>
<sequence length="40" mass="4753">MLLSITLKGQSGNWLTFIFHRYMKAYFLSLNIITLDIIIY</sequence>
<gene>
    <name evidence="1" type="ORF">PROVRUST_07542</name>
</gene>
<proteinExistence type="predicted"/>
<comment type="caution">
    <text evidence="1">The sequence shown here is derived from an EMBL/GenBank/DDBJ whole genome shotgun (WGS) entry which is preliminary data.</text>
</comment>
<reference evidence="1" key="1">
    <citation type="submission" date="2009-12" db="EMBL/GenBank/DDBJ databases">
        <authorList>
            <person name="Weinstock G."/>
            <person name="Sodergren E."/>
            <person name="Clifton S."/>
            <person name="Fulton L."/>
            <person name="Fulton B."/>
            <person name="Courtney L."/>
            <person name="Fronick C."/>
            <person name="Harrison M."/>
            <person name="Strong C."/>
            <person name="Farmer C."/>
            <person name="Delahaunty K."/>
            <person name="Markovic C."/>
            <person name="Hall O."/>
            <person name="Minx P."/>
            <person name="Tomlinson C."/>
            <person name="Mitreva M."/>
            <person name="Nelson J."/>
            <person name="Hou S."/>
            <person name="Wollam A."/>
            <person name="Pepin K.H."/>
            <person name="Johnson M."/>
            <person name="Bhonagiri V."/>
            <person name="Nash W.E."/>
            <person name="Warren W."/>
            <person name="Chinwalla A."/>
            <person name="Mardis E.R."/>
            <person name="Wilson R.K."/>
        </authorList>
    </citation>
    <scope>NUCLEOTIDE SEQUENCE [LARGE SCALE GENOMIC DNA]</scope>
    <source>
        <strain evidence="1">DSM 4541</strain>
    </source>
</reference>